<dbReference type="AlphaFoldDB" id="A0A372NWR4"/>
<protein>
    <submittedName>
        <fullName evidence="1">Uncharacterized protein</fullName>
    </submittedName>
</protein>
<sequence length="92" mass="9469">MADAINKGIKVGIVISPINISSENSTPAIGLLNTAAIPADVPAASNTVFSYGLKLKNLPTFEPIAAPVQTIGASKPEAPPKPTVSELVMRCE</sequence>
<gene>
    <name evidence="1" type="ORF">D0C36_03100</name>
</gene>
<reference evidence="1 2" key="1">
    <citation type="submission" date="2018-08" db="EMBL/GenBank/DDBJ databases">
        <title>Mucilaginibacter sp. MYSH2.</title>
        <authorList>
            <person name="Seo T."/>
        </authorList>
    </citation>
    <scope>NUCLEOTIDE SEQUENCE [LARGE SCALE GENOMIC DNA]</scope>
    <source>
        <strain evidence="1 2">MYSH2</strain>
    </source>
</reference>
<proteinExistence type="predicted"/>
<keyword evidence="2" id="KW-1185">Reference proteome</keyword>
<dbReference type="EMBL" id="QWDC01000001">
    <property type="protein sequence ID" value="RFZ94548.1"/>
    <property type="molecule type" value="Genomic_DNA"/>
</dbReference>
<evidence type="ECO:0000313" key="1">
    <source>
        <dbReference type="EMBL" id="RFZ94548.1"/>
    </source>
</evidence>
<evidence type="ECO:0000313" key="2">
    <source>
        <dbReference type="Proteomes" id="UP000264217"/>
    </source>
</evidence>
<comment type="caution">
    <text evidence="1">The sequence shown here is derived from an EMBL/GenBank/DDBJ whole genome shotgun (WGS) entry which is preliminary data.</text>
</comment>
<accession>A0A372NWR4</accession>
<name>A0A372NWR4_9SPHI</name>
<dbReference type="Proteomes" id="UP000264217">
    <property type="component" value="Unassembled WGS sequence"/>
</dbReference>
<organism evidence="1 2">
    <name type="scientific">Mucilaginibacter conchicola</name>
    <dbReference type="NCBI Taxonomy" id="2303333"/>
    <lineage>
        <taxon>Bacteria</taxon>
        <taxon>Pseudomonadati</taxon>
        <taxon>Bacteroidota</taxon>
        <taxon>Sphingobacteriia</taxon>
        <taxon>Sphingobacteriales</taxon>
        <taxon>Sphingobacteriaceae</taxon>
        <taxon>Mucilaginibacter</taxon>
    </lineage>
</organism>